<keyword evidence="1" id="KW-0812">Transmembrane</keyword>
<dbReference type="InterPro" id="IPR005182">
    <property type="entry name" value="YdbS-like_PH"/>
</dbReference>
<proteinExistence type="predicted"/>
<comment type="caution">
    <text evidence="3">The sequence shown here is derived from an EMBL/GenBank/DDBJ whole genome shotgun (WGS) entry which is preliminary data.</text>
</comment>
<keyword evidence="4" id="KW-1185">Reference proteome</keyword>
<keyword evidence="1" id="KW-1133">Transmembrane helix</keyword>
<sequence>MTSISLRPPRHRVQPRVVAWWTLRALCGTALAVAGPLAAWFIWESSRTWTGPVAVAILALGLLYAAVVPYWRYAVHRWETTDDAVFVAAGWFVRDWRIAPISRIQTVDTTRGPIEQLLGIATLVVTTASANGAVYVRGLAPDTARAAAEALAEITRGTPGDAT</sequence>
<dbReference type="Proteomes" id="UP000746503">
    <property type="component" value="Unassembled WGS sequence"/>
</dbReference>
<feature type="transmembrane region" description="Helical" evidence="1">
    <location>
        <begin position="49"/>
        <end position="71"/>
    </location>
</feature>
<accession>A0ABX1AP93</accession>
<feature type="transmembrane region" description="Helical" evidence="1">
    <location>
        <begin position="21"/>
        <end position="43"/>
    </location>
</feature>
<name>A0ABX1AP93_9ACTN</name>
<evidence type="ECO:0000256" key="1">
    <source>
        <dbReference type="SAM" id="Phobius"/>
    </source>
</evidence>
<dbReference type="RefSeq" id="WP_167933745.1">
    <property type="nucleotide sequence ID" value="NZ_JAAVJB010000094.1"/>
</dbReference>
<feature type="domain" description="YdbS-like PH" evidence="2">
    <location>
        <begin position="74"/>
        <end position="149"/>
    </location>
</feature>
<dbReference type="EMBL" id="JAAVJB010000094">
    <property type="protein sequence ID" value="NJP67213.1"/>
    <property type="molecule type" value="Genomic_DNA"/>
</dbReference>
<dbReference type="Pfam" id="PF03703">
    <property type="entry name" value="bPH_2"/>
    <property type="match status" value="1"/>
</dbReference>
<evidence type="ECO:0000313" key="4">
    <source>
        <dbReference type="Proteomes" id="UP000746503"/>
    </source>
</evidence>
<protein>
    <submittedName>
        <fullName evidence="3">PH domain-containing protein</fullName>
    </submittedName>
</protein>
<keyword evidence="1" id="KW-0472">Membrane</keyword>
<evidence type="ECO:0000313" key="3">
    <source>
        <dbReference type="EMBL" id="NJP67213.1"/>
    </source>
</evidence>
<gene>
    <name evidence="3" type="ORF">HCJ92_13115</name>
</gene>
<reference evidence="3 4" key="1">
    <citation type="submission" date="2020-03" db="EMBL/GenBank/DDBJ databases">
        <title>Draft genome of Streptomyces sp. ventii, isolated from the Axial Seamount in the Pacific Ocean, and resequencing of the two type strains Streptomyces lonarensis strain NCL 716 and Streptomyces bohaiensis strain 11A07.</title>
        <authorList>
            <person name="Loughran R.M."/>
            <person name="Pfannmuller K.M."/>
            <person name="Wasson B.J."/>
            <person name="Deadmond M.C."/>
            <person name="Paddock B.E."/>
            <person name="Koyack M.J."/>
            <person name="Gallegos D.A."/>
            <person name="Mitchell E.A."/>
            <person name="Ushijima B."/>
            <person name="Saw J.H."/>
            <person name="Mcphail K.L."/>
            <person name="Videau P."/>
        </authorList>
    </citation>
    <scope>NUCLEOTIDE SEQUENCE [LARGE SCALE GENOMIC DNA]</scope>
    <source>
        <strain evidence="4">5675061</strain>
    </source>
</reference>
<dbReference type="PANTHER" id="PTHR34473:SF3">
    <property type="entry name" value="TRANSMEMBRANE PROTEIN-RELATED"/>
    <property type="match status" value="1"/>
</dbReference>
<dbReference type="PANTHER" id="PTHR34473">
    <property type="entry name" value="UPF0699 TRANSMEMBRANE PROTEIN YDBS"/>
    <property type="match status" value="1"/>
</dbReference>
<evidence type="ECO:0000259" key="2">
    <source>
        <dbReference type="Pfam" id="PF03703"/>
    </source>
</evidence>
<organism evidence="3 4">
    <name type="scientific">Streptomyces spiramenti</name>
    <dbReference type="NCBI Taxonomy" id="2720606"/>
    <lineage>
        <taxon>Bacteria</taxon>
        <taxon>Bacillati</taxon>
        <taxon>Actinomycetota</taxon>
        <taxon>Actinomycetes</taxon>
        <taxon>Kitasatosporales</taxon>
        <taxon>Streptomycetaceae</taxon>
        <taxon>Streptomyces</taxon>
    </lineage>
</organism>